<evidence type="ECO:0000313" key="3">
    <source>
        <dbReference type="Proteomes" id="UP000001396"/>
    </source>
</evidence>
<dbReference type="PANTHER" id="PTHR43611">
    <property type="entry name" value="ALPHA-D-GLUCOSE 1-PHOSPHATE PHOSPHATASE"/>
    <property type="match status" value="1"/>
</dbReference>
<accession>D3B063</accession>
<dbReference type="InterPro" id="IPR023214">
    <property type="entry name" value="HAD_sf"/>
</dbReference>
<evidence type="ECO:0000313" key="2">
    <source>
        <dbReference type="EMBL" id="EFA84687.1"/>
    </source>
</evidence>
<dbReference type="AlphaFoldDB" id="D3B063"/>
<dbReference type="Gene3D" id="3.40.50.1000">
    <property type="entry name" value="HAD superfamily/HAD-like"/>
    <property type="match status" value="1"/>
</dbReference>
<protein>
    <submittedName>
        <fullName evidence="2">Uncharacterized protein</fullName>
    </submittedName>
</protein>
<reference evidence="2 3" key="1">
    <citation type="journal article" date="2011" name="Genome Res.">
        <title>Phylogeny-wide analysis of social amoeba genomes highlights ancient origins for complex intercellular communication.</title>
        <authorList>
            <person name="Heidel A.J."/>
            <person name="Lawal H.M."/>
            <person name="Felder M."/>
            <person name="Schilde C."/>
            <person name="Helps N.R."/>
            <person name="Tunggal B."/>
            <person name="Rivero F."/>
            <person name="John U."/>
            <person name="Schleicher M."/>
            <person name="Eichinger L."/>
            <person name="Platzer M."/>
            <person name="Noegel A.A."/>
            <person name="Schaap P."/>
            <person name="Gloeckner G."/>
        </authorList>
    </citation>
    <scope>NUCLEOTIDE SEQUENCE [LARGE SCALE GENOMIC DNA]</scope>
    <source>
        <strain evidence="3">ATCC 26659 / Pp 5 / PN500</strain>
    </source>
</reference>
<gene>
    <name evidence="2" type="ORF">PPL_01679</name>
</gene>
<dbReference type="SUPFAM" id="SSF56784">
    <property type="entry name" value="HAD-like"/>
    <property type="match status" value="1"/>
</dbReference>
<proteinExistence type="predicted"/>
<organism evidence="2 3">
    <name type="scientific">Heterostelium pallidum (strain ATCC 26659 / Pp 5 / PN500)</name>
    <name type="common">Cellular slime mold</name>
    <name type="synonym">Polysphondylium pallidum</name>
    <dbReference type="NCBI Taxonomy" id="670386"/>
    <lineage>
        <taxon>Eukaryota</taxon>
        <taxon>Amoebozoa</taxon>
        <taxon>Evosea</taxon>
        <taxon>Eumycetozoa</taxon>
        <taxon>Dictyostelia</taxon>
        <taxon>Acytosteliales</taxon>
        <taxon>Acytosteliaceae</taxon>
        <taxon>Heterostelium</taxon>
    </lineage>
</organism>
<dbReference type="Proteomes" id="UP000001396">
    <property type="component" value="Unassembled WGS sequence"/>
</dbReference>
<feature type="compositionally biased region" description="Low complexity" evidence="1">
    <location>
        <begin position="13"/>
        <end position="22"/>
    </location>
</feature>
<dbReference type="InParanoid" id="D3B063"/>
<comment type="caution">
    <text evidence="2">The sequence shown here is derived from an EMBL/GenBank/DDBJ whole genome shotgun (WGS) entry which is preliminary data.</text>
</comment>
<keyword evidence="3" id="KW-1185">Reference proteome</keyword>
<evidence type="ECO:0000256" key="1">
    <source>
        <dbReference type="SAM" id="MobiDB-lite"/>
    </source>
</evidence>
<dbReference type="Pfam" id="PF00702">
    <property type="entry name" value="Hydrolase"/>
    <property type="match status" value="1"/>
</dbReference>
<feature type="compositionally biased region" description="Polar residues" evidence="1">
    <location>
        <begin position="1"/>
        <end position="12"/>
    </location>
</feature>
<dbReference type="OMA" id="YERGHIN"/>
<dbReference type="GeneID" id="31357208"/>
<dbReference type="EMBL" id="ADBJ01000008">
    <property type="protein sequence ID" value="EFA84687.1"/>
    <property type="molecule type" value="Genomic_DNA"/>
</dbReference>
<dbReference type="PANTHER" id="PTHR43611:SF3">
    <property type="entry name" value="FLAVIN MONONUCLEOTIDE HYDROLASE 1, CHLOROPLATIC"/>
    <property type="match status" value="1"/>
</dbReference>
<dbReference type="FunCoup" id="D3B063">
    <property type="interactions" value="805"/>
</dbReference>
<sequence length="251" mass="28999">MNSEDTNNTTTLPSSSSSPSSPGVDSKPLTPPQKIDVIALDLGGVIFSAGKEVASQSWERRGYDSKLIRQLLTSPESMDLRKGLLTDDQFWNGFFKQRCPANYDVDVIKKLWYEGYVMDHDILALLYSLRTNGYRIAAFSGNIESRIDYLEDKYNFRRHFDYEVYSYDCHYTKPDTRFIEVLIKTIYPNATPDTYQQYGSRIVYIDDNVKDAEPSKLYNIPTFIYHRGQIDQLKSQLSELDVIKTKVNYKL</sequence>
<name>D3B063_HETP5</name>
<feature type="region of interest" description="Disordered" evidence="1">
    <location>
        <begin position="1"/>
        <end position="28"/>
    </location>
</feature>
<dbReference type="RefSeq" id="XP_020436800.1">
    <property type="nucleotide sequence ID" value="XM_020572683.1"/>
</dbReference>
<dbReference type="InterPro" id="IPR036412">
    <property type="entry name" value="HAD-like_sf"/>
</dbReference>